<evidence type="ECO:0000256" key="2">
    <source>
        <dbReference type="ARBA" id="ARBA00023239"/>
    </source>
</evidence>
<protein>
    <recommendedName>
        <fullName evidence="5">Cobalamin biosynthesis protein CbiX</fullName>
    </recommendedName>
</protein>
<dbReference type="PANTHER" id="PTHR33542">
    <property type="entry name" value="SIROHYDROCHLORIN FERROCHELATASE, CHLOROPLASTIC"/>
    <property type="match status" value="1"/>
</dbReference>
<dbReference type="Gene3D" id="3.40.50.1400">
    <property type="match status" value="2"/>
</dbReference>
<dbReference type="AlphaFoldDB" id="A0A0U2WVE8"/>
<dbReference type="InterPro" id="IPR002762">
    <property type="entry name" value="CbiX-like"/>
</dbReference>
<dbReference type="RefSeq" id="WP_208929164.1">
    <property type="nucleotide sequence ID" value="NZ_CP013655.1"/>
</dbReference>
<evidence type="ECO:0000313" key="3">
    <source>
        <dbReference type="EMBL" id="ALS35994.1"/>
    </source>
</evidence>
<dbReference type="SUPFAM" id="SSF53800">
    <property type="entry name" value="Chelatase"/>
    <property type="match status" value="1"/>
</dbReference>
<dbReference type="EMBL" id="CP013655">
    <property type="protein sequence ID" value="ALS35994.1"/>
    <property type="molecule type" value="Genomic_DNA"/>
</dbReference>
<dbReference type="GO" id="GO:0046872">
    <property type="term" value="F:metal ion binding"/>
    <property type="evidence" value="ECO:0007669"/>
    <property type="project" value="UniProtKB-KW"/>
</dbReference>
<dbReference type="STRING" id="118060.ATZ35_02120"/>
<dbReference type="CDD" id="cd03416">
    <property type="entry name" value="CbiX_SirB_N"/>
    <property type="match status" value="1"/>
</dbReference>
<evidence type="ECO:0000256" key="1">
    <source>
        <dbReference type="ARBA" id="ARBA00022723"/>
    </source>
</evidence>
<dbReference type="GO" id="GO:0016829">
    <property type="term" value="F:lyase activity"/>
    <property type="evidence" value="ECO:0007669"/>
    <property type="project" value="UniProtKB-KW"/>
</dbReference>
<name>A0A0U2WVE8_9ENTE</name>
<reference evidence="4" key="1">
    <citation type="submission" date="2015-12" db="EMBL/GenBank/DDBJ databases">
        <authorList>
            <person name="Lauer A."/>
            <person name="Humrighouse B."/>
            <person name="Loparev V."/>
            <person name="Shewmaker P.L."/>
            <person name="Whitney A.M."/>
            <person name="McLaughlin R.W."/>
        </authorList>
    </citation>
    <scope>NUCLEOTIDE SEQUENCE [LARGE SCALE GENOMIC DNA]</scope>
    <source>
        <strain evidence="4">LMG 26678</strain>
    </source>
</reference>
<keyword evidence="1" id="KW-0479">Metal-binding</keyword>
<gene>
    <name evidence="3" type="ORF">ATZ35_02120</name>
</gene>
<keyword evidence="4" id="KW-1185">Reference proteome</keyword>
<organism evidence="3 4">
    <name type="scientific">Enterococcus rotai</name>
    <dbReference type="NCBI Taxonomy" id="118060"/>
    <lineage>
        <taxon>Bacteria</taxon>
        <taxon>Bacillati</taxon>
        <taxon>Bacillota</taxon>
        <taxon>Bacilli</taxon>
        <taxon>Lactobacillales</taxon>
        <taxon>Enterococcaceae</taxon>
        <taxon>Enterococcus</taxon>
    </lineage>
</organism>
<evidence type="ECO:0000313" key="4">
    <source>
        <dbReference type="Proteomes" id="UP000067523"/>
    </source>
</evidence>
<proteinExistence type="predicted"/>
<sequence length="245" mass="27593">MIGILYVFHGSQKAEKNQAAMDFINQLKIKLDPTVYQATAFLENHSNTIPNVAKEMIQNGVTKMIVVPVLLFAAKHALVDIPNELETVKEQYPDVQFKQTETFGSKSGSRQVLLERFQEVAAEYPDEQLVGILVAHGTKQTDEPQQVLTEIAAEIQQQVGFSIIPTSLKGPEDYLEDIKKQVSTDQKIVIVPFFLFDGHLITIMKNKLKEAFPKTDFILTRTLEFDSRILTDLEGIVKEAITCIQ</sequence>
<keyword evidence="2" id="KW-0456">Lyase</keyword>
<dbReference type="KEGG" id="erx:ATZ35_02120"/>
<dbReference type="Proteomes" id="UP000067523">
    <property type="component" value="Chromosome"/>
</dbReference>
<accession>A0A0U2WVE8</accession>
<dbReference type="PANTHER" id="PTHR33542:SF3">
    <property type="entry name" value="SIROHYDROCHLORIN FERROCHELATASE, CHLOROPLASTIC"/>
    <property type="match status" value="1"/>
</dbReference>
<dbReference type="InterPro" id="IPR050963">
    <property type="entry name" value="Sirohydro_Cobaltochel/CbiX"/>
</dbReference>
<dbReference type="Pfam" id="PF01903">
    <property type="entry name" value="CbiX"/>
    <property type="match status" value="2"/>
</dbReference>
<evidence type="ECO:0008006" key="5">
    <source>
        <dbReference type="Google" id="ProtNLM"/>
    </source>
</evidence>